<dbReference type="PROSITE" id="PS50977">
    <property type="entry name" value="HTH_TETR_2"/>
    <property type="match status" value="1"/>
</dbReference>
<evidence type="ECO:0000313" key="7">
    <source>
        <dbReference type="Proteomes" id="UP000694300"/>
    </source>
</evidence>
<dbReference type="PANTHER" id="PTHR30055">
    <property type="entry name" value="HTH-TYPE TRANSCRIPTIONAL REGULATOR RUTR"/>
    <property type="match status" value="1"/>
</dbReference>
<evidence type="ECO:0000256" key="1">
    <source>
        <dbReference type="ARBA" id="ARBA00023015"/>
    </source>
</evidence>
<dbReference type="Pfam" id="PF00440">
    <property type="entry name" value="TetR_N"/>
    <property type="match status" value="1"/>
</dbReference>
<dbReference type="InterPro" id="IPR001647">
    <property type="entry name" value="HTH_TetR"/>
</dbReference>
<protein>
    <submittedName>
        <fullName evidence="6">TetR/AcrR family transcriptional regulator</fullName>
    </submittedName>
</protein>
<keyword evidence="7" id="KW-1185">Reference proteome</keyword>
<feature type="domain" description="HTH tetR-type" evidence="5">
    <location>
        <begin position="14"/>
        <end position="74"/>
    </location>
</feature>
<dbReference type="InterPro" id="IPR011075">
    <property type="entry name" value="TetR_C"/>
</dbReference>
<dbReference type="Proteomes" id="UP000694300">
    <property type="component" value="Unassembled WGS sequence"/>
</dbReference>
<evidence type="ECO:0000256" key="3">
    <source>
        <dbReference type="ARBA" id="ARBA00023163"/>
    </source>
</evidence>
<keyword evidence="3" id="KW-0804">Transcription</keyword>
<keyword evidence="1" id="KW-0805">Transcription regulation</keyword>
<evidence type="ECO:0000259" key="5">
    <source>
        <dbReference type="PROSITE" id="PS50977"/>
    </source>
</evidence>
<evidence type="ECO:0000313" key="6">
    <source>
        <dbReference type="EMBL" id="MBW0128716.1"/>
    </source>
</evidence>
<gene>
    <name evidence="6" type="ORF">I4I82_13620</name>
</gene>
<evidence type="ECO:0000256" key="4">
    <source>
        <dbReference type="PROSITE-ProRule" id="PRU00335"/>
    </source>
</evidence>
<dbReference type="Pfam" id="PF16859">
    <property type="entry name" value="TetR_C_11"/>
    <property type="match status" value="1"/>
</dbReference>
<keyword evidence="2 4" id="KW-0238">DNA-binding</keyword>
<accession>A0ABS6U8Z5</accession>
<dbReference type="EMBL" id="JADQDF010000001">
    <property type="protein sequence ID" value="MBW0128716.1"/>
    <property type="molecule type" value="Genomic_DNA"/>
</dbReference>
<reference evidence="6 7" key="1">
    <citation type="submission" date="2020-11" db="EMBL/GenBank/DDBJ databases">
        <title>Pseudonocardia abyssalis sp. nov. and Pseudonocardia oceani sp. nov., description and phylogenomic analysis of two novel actinomycetes isolated from the deep Southern Ocean.</title>
        <authorList>
            <person name="Parra J."/>
        </authorList>
    </citation>
    <scope>NUCLEOTIDE SEQUENCE [LARGE SCALE GENOMIC DNA]</scope>
    <source>
        <strain evidence="7">KRD185</strain>
    </source>
</reference>
<dbReference type="PANTHER" id="PTHR30055:SF148">
    <property type="entry name" value="TETR-FAMILY TRANSCRIPTIONAL REGULATOR"/>
    <property type="match status" value="1"/>
</dbReference>
<dbReference type="InterPro" id="IPR050109">
    <property type="entry name" value="HTH-type_TetR-like_transc_reg"/>
</dbReference>
<proteinExistence type="predicted"/>
<dbReference type="RefSeq" id="WP_218589988.1">
    <property type="nucleotide sequence ID" value="NZ_JADQDE010000016.1"/>
</dbReference>
<name>A0ABS6U8Z5_9PSEU</name>
<sequence length="207" mass="22076">MTDERRRRPGGRTARVTAAVRAATVAALTEHGWNGLAVEDVAARAGVNKTTIYRRWGGRDALVADILLAAADQRIAPPDTGTLRGDLVAFVRQVRDALVAPANRALMSTLAGGGHDSSLAELGRRYWAARFARARPMVERAVARGELAADVDADALIVRVVGPVWFGVFGPRTDVDDAFVEDCVEIVLRGTATQAGNSSVHPEKSNP</sequence>
<evidence type="ECO:0000256" key="2">
    <source>
        <dbReference type="ARBA" id="ARBA00023125"/>
    </source>
</evidence>
<feature type="DNA-binding region" description="H-T-H motif" evidence="4">
    <location>
        <begin position="37"/>
        <end position="56"/>
    </location>
</feature>
<comment type="caution">
    <text evidence="6">The sequence shown here is derived from an EMBL/GenBank/DDBJ whole genome shotgun (WGS) entry which is preliminary data.</text>
</comment>
<organism evidence="6 7">
    <name type="scientific">Pseudonocardia oceani</name>
    <dbReference type="NCBI Taxonomy" id="2792013"/>
    <lineage>
        <taxon>Bacteria</taxon>
        <taxon>Bacillati</taxon>
        <taxon>Actinomycetota</taxon>
        <taxon>Actinomycetes</taxon>
        <taxon>Pseudonocardiales</taxon>
        <taxon>Pseudonocardiaceae</taxon>
        <taxon>Pseudonocardia</taxon>
    </lineage>
</organism>